<dbReference type="InterPro" id="IPR016461">
    <property type="entry name" value="COMT-like"/>
</dbReference>
<dbReference type="AlphaFoldDB" id="A0A1H6HB49"/>
<dbReference type="RefSeq" id="WP_083386631.1">
    <property type="nucleotide sequence ID" value="NZ_FNWO01000003.1"/>
</dbReference>
<dbReference type="Gene3D" id="3.40.50.150">
    <property type="entry name" value="Vaccinia Virus protein VP39"/>
    <property type="match status" value="1"/>
</dbReference>
<dbReference type="Pfam" id="PF00891">
    <property type="entry name" value="Methyltransf_2"/>
    <property type="match status" value="1"/>
</dbReference>
<evidence type="ECO:0000313" key="6">
    <source>
        <dbReference type="EMBL" id="SEH31193.1"/>
    </source>
</evidence>
<dbReference type="Pfam" id="PF08100">
    <property type="entry name" value="Dimerisation"/>
    <property type="match status" value="1"/>
</dbReference>
<dbReference type="InterPro" id="IPR036390">
    <property type="entry name" value="WH_DNA-bd_sf"/>
</dbReference>
<evidence type="ECO:0000259" key="5">
    <source>
        <dbReference type="Pfam" id="PF08100"/>
    </source>
</evidence>
<dbReference type="SUPFAM" id="SSF53335">
    <property type="entry name" value="S-adenosyl-L-methionine-dependent methyltransferases"/>
    <property type="match status" value="1"/>
</dbReference>
<feature type="domain" description="O-methyltransferase C-terminal" evidence="4">
    <location>
        <begin position="126"/>
        <end position="313"/>
    </location>
</feature>
<accession>A0A1H6HB49</accession>
<keyword evidence="3" id="KW-0949">S-adenosyl-L-methionine</keyword>
<evidence type="ECO:0000313" key="7">
    <source>
        <dbReference type="Proteomes" id="UP000182983"/>
    </source>
</evidence>
<dbReference type="InterPro" id="IPR036388">
    <property type="entry name" value="WH-like_DNA-bd_sf"/>
</dbReference>
<gene>
    <name evidence="6" type="ORF">SAMN04244559_01098</name>
</gene>
<keyword evidence="1" id="KW-0489">Methyltransferase</keyword>
<dbReference type="Proteomes" id="UP000182983">
    <property type="component" value="Unassembled WGS sequence"/>
</dbReference>
<feature type="domain" description="O-methyltransferase dimerisation" evidence="5">
    <location>
        <begin position="12"/>
        <end position="88"/>
    </location>
</feature>
<dbReference type="CDD" id="cd02440">
    <property type="entry name" value="AdoMet_MTases"/>
    <property type="match status" value="1"/>
</dbReference>
<dbReference type="PANTHER" id="PTHR43712">
    <property type="entry name" value="PUTATIVE (AFU_ORTHOLOGUE AFUA_4G14580)-RELATED"/>
    <property type="match status" value="1"/>
</dbReference>
<dbReference type="InterPro" id="IPR012967">
    <property type="entry name" value="COMT_dimerisation"/>
</dbReference>
<dbReference type="SUPFAM" id="SSF46785">
    <property type="entry name" value="Winged helix' DNA-binding domain"/>
    <property type="match status" value="1"/>
</dbReference>
<dbReference type="PROSITE" id="PS51683">
    <property type="entry name" value="SAM_OMT_II"/>
    <property type="match status" value="1"/>
</dbReference>
<dbReference type="InterPro" id="IPR029063">
    <property type="entry name" value="SAM-dependent_MTases_sf"/>
</dbReference>
<dbReference type="GO" id="GO:0008171">
    <property type="term" value="F:O-methyltransferase activity"/>
    <property type="evidence" value="ECO:0007669"/>
    <property type="project" value="InterPro"/>
</dbReference>
<organism evidence="6 7">
    <name type="scientific">Magnetospirillum fulvum</name>
    <name type="common">Rhodospirillum fulvum</name>
    <dbReference type="NCBI Taxonomy" id="1082"/>
    <lineage>
        <taxon>Bacteria</taxon>
        <taxon>Pseudomonadati</taxon>
        <taxon>Pseudomonadota</taxon>
        <taxon>Alphaproteobacteria</taxon>
        <taxon>Rhodospirillales</taxon>
        <taxon>Rhodospirillaceae</taxon>
        <taxon>Magnetospirillum</taxon>
    </lineage>
</organism>
<protein>
    <submittedName>
        <fullName evidence="6">Dimerisation domain-containing protein</fullName>
    </submittedName>
</protein>
<name>A0A1H6HB49_MAGFU</name>
<evidence type="ECO:0000256" key="2">
    <source>
        <dbReference type="ARBA" id="ARBA00022679"/>
    </source>
</evidence>
<evidence type="ECO:0000256" key="1">
    <source>
        <dbReference type="ARBA" id="ARBA00022603"/>
    </source>
</evidence>
<dbReference type="Gene3D" id="1.10.10.10">
    <property type="entry name" value="Winged helix-like DNA-binding domain superfamily/Winged helix DNA-binding domain"/>
    <property type="match status" value="1"/>
</dbReference>
<dbReference type="GO" id="GO:0046983">
    <property type="term" value="F:protein dimerization activity"/>
    <property type="evidence" value="ECO:0007669"/>
    <property type="project" value="InterPro"/>
</dbReference>
<dbReference type="EMBL" id="FNWO01000003">
    <property type="protein sequence ID" value="SEH31193.1"/>
    <property type="molecule type" value="Genomic_DNA"/>
</dbReference>
<sequence length="334" mass="36107">MSDQKLTPEPLMKIATAFQASKVLALATYFDVFSSISGGVNTCHRLSSETGIDVRSLRSILNACSAIDILKKDGDIYSNSDLAETFLVRGKSSYFGDMIVMQGTRLYDAWGELESVMRLGHPSADIFGTIRNDPVTAKIFTAAMHNNALGPARQLAAKVDLQFSRVLMDIGGGSGAYSLSLAKAFPNISAYVVDLPNVCLIADEYIAASSLGERVRTYPADIFVDVLPDSCDVALLSQVLHSYSSLECEGLISRIYDILPQGGTIIVHEFFMDDDGSGPPFPALFAVNMLLESERGTSYSRKEVASWLRSVGFLDVRREDFAGPSGILIATKGA</sequence>
<dbReference type="OrthoDB" id="9766840at2"/>
<dbReference type="PANTHER" id="PTHR43712:SF2">
    <property type="entry name" value="O-METHYLTRANSFERASE CICE"/>
    <property type="match status" value="1"/>
</dbReference>
<proteinExistence type="predicted"/>
<dbReference type="InterPro" id="IPR001077">
    <property type="entry name" value="COMT_C"/>
</dbReference>
<evidence type="ECO:0000259" key="4">
    <source>
        <dbReference type="Pfam" id="PF00891"/>
    </source>
</evidence>
<reference evidence="7" key="1">
    <citation type="submission" date="2016-10" db="EMBL/GenBank/DDBJ databases">
        <authorList>
            <person name="Varghese N."/>
            <person name="Submissions S."/>
        </authorList>
    </citation>
    <scope>NUCLEOTIDE SEQUENCE [LARGE SCALE GENOMIC DNA]</scope>
    <source>
        <strain evidence="7">DSM 13234</strain>
    </source>
</reference>
<evidence type="ECO:0000256" key="3">
    <source>
        <dbReference type="ARBA" id="ARBA00022691"/>
    </source>
</evidence>
<keyword evidence="2" id="KW-0808">Transferase</keyword>
<keyword evidence="7" id="KW-1185">Reference proteome</keyword>
<dbReference type="GO" id="GO:0032259">
    <property type="term" value="P:methylation"/>
    <property type="evidence" value="ECO:0007669"/>
    <property type="project" value="UniProtKB-KW"/>
</dbReference>